<dbReference type="AlphaFoldDB" id="G0PJJ8"/>
<dbReference type="InterPro" id="IPR009689">
    <property type="entry name" value="DUF1280"/>
</dbReference>
<dbReference type="HOGENOM" id="CLU_015719_1_1_1"/>
<evidence type="ECO:0000313" key="2">
    <source>
        <dbReference type="EMBL" id="EGT59923.1"/>
    </source>
</evidence>
<dbReference type="PANTHER" id="PTHR31424:SF3">
    <property type="entry name" value="RING-TYPE DOMAIN-CONTAINING PROTEIN"/>
    <property type="match status" value="1"/>
</dbReference>
<sequence>MAKYYEVIGQDIPIRTLSGAYTTVKRPLARITSLTDVLKFRLSTLSQNSRLFFDDSTGDDISIVLSGDKGGTETKLVLIIENVDKPNNSKAQLLLAFYTGNDDHKSLQNNLADVFIQFNDLQEITYFDGKNDVSRKVKKKLVGDIKLICAFYNHPGPNCLESCFLCYVKYSNHGKNKAICKTFPFEISQALRTLNTYKDEGYPLVELDPVRAILPTLHIFQGTVQKYIIDFFIGYATFLDLGDIQFPESLEDQRQALKELEAEEELYVKRVKTLCEDKDKLNEVVKALGKEKKTERSQKVEALCQSPVCISRIVNQKIVDLKSFRCEECNYTFHFCCEGVVSISERATTQQCHQCKENVIVCKDELIKEVQEKVRNTENMVVKEQCIWEHVNDEKERVLQVFSDFGSDGTMRKTFDDGMKKIGCANYHCSKNLTGNMVRKFLRKSNIDYIVDLFPKSPKLEKIRQLSYIFEKLMSACDSSLKSDYEIDEMAEEVKRMVELIRTTHPEKTISVKLHLFAAHAISCIREHKSFGKSCEQGVEHMHCDFNQLHRLLAPMIDPIAKGFAFVNHFTNQNYLFDRGENWNI</sequence>
<evidence type="ECO:0000313" key="3">
    <source>
        <dbReference type="Proteomes" id="UP000008068"/>
    </source>
</evidence>
<accession>G0PJJ8</accession>
<dbReference type="OrthoDB" id="10050996at2759"/>
<evidence type="ECO:0000256" key="1">
    <source>
        <dbReference type="SAM" id="Coils"/>
    </source>
</evidence>
<evidence type="ECO:0008006" key="4">
    <source>
        <dbReference type="Google" id="ProtNLM"/>
    </source>
</evidence>
<proteinExistence type="predicted"/>
<keyword evidence="3" id="KW-1185">Reference proteome</keyword>
<reference evidence="3" key="1">
    <citation type="submission" date="2011-07" db="EMBL/GenBank/DDBJ databases">
        <authorList>
            <consortium name="Caenorhabditis brenneri Sequencing and Analysis Consortium"/>
            <person name="Wilson R.K."/>
        </authorList>
    </citation>
    <scope>NUCLEOTIDE SEQUENCE [LARGE SCALE GENOMIC DNA]</scope>
    <source>
        <strain evidence="3">PB2801</strain>
    </source>
</reference>
<dbReference type="InParanoid" id="G0PJJ8"/>
<dbReference type="EMBL" id="GL380707">
    <property type="protein sequence ID" value="EGT59923.1"/>
    <property type="molecule type" value="Genomic_DNA"/>
</dbReference>
<protein>
    <recommendedName>
        <fullName evidence="4">Zinc finger PHD-type domain-containing protein</fullName>
    </recommendedName>
</protein>
<feature type="coiled-coil region" evidence="1">
    <location>
        <begin position="250"/>
        <end position="277"/>
    </location>
</feature>
<dbReference type="Proteomes" id="UP000008068">
    <property type="component" value="Unassembled WGS sequence"/>
</dbReference>
<name>G0PJJ8_CAEBE</name>
<dbReference type="eggNOG" id="ENOG502QRBM">
    <property type="taxonomic scope" value="Eukaryota"/>
</dbReference>
<dbReference type="Pfam" id="PF06918">
    <property type="entry name" value="DUF1280"/>
    <property type="match status" value="1"/>
</dbReference>
<keyword evidence="1" id="KW-0175">Coiled coil</keyword>
<gene>
    <name evidence="2" type="ORF">CAEBREN_19532</name>
</gene>
<dbReference type="PANTHER" id="PTHR31424">
    <property type="entry name" value="PROTEIN CBG23806"/>
    <property type="match status" value="1"/>
</dbReference>
<organism evidence="3">
    <name type="scientific">Caenorhabditis brenneri</name>
    <name type="common">Nematode worm</name>
    <dbReference type="NCBI Taxonomy" id="135651"/>
    <lineage>
        <taxon>Eukaryota</taxon>
        <taxon>Metazoa</taxon>
        <taxon>Ecdysozoa</taxon>
        <taxon>Nematoda</taxon>
        <taxon>Chromadorea</taxon>
        <taxon>Rhabditida</taxon>
        <taxon>Rhabditina</taxon>
        <taxon>Rhabditomorpha</taxon>
        <taxon>Rhabditoidea</taxon>
        <taxon>Rhabditidae</taxon>
        <taxon>Peloderinae</taxon>
        <taxon>Caenorhabditis</taxon>
    </lineage>
</organism>